<proteinExistence type="inferred from homology"/>
<dbReference type="GO" id="GO:0046872">
    <property type="term" value="F:metal ion binding"/>
    <property type="evidence" value="ECO:0007669"/>
    <property type="project" value="UniProtKB-KW"/>
</dbReference>
<reference evidence="9" key="1">
    <citation type="submission" date="2023-07" db="EMBL/GenBank/DDBJ databases">
        <authorList>
            <consortium name="AG Swart"/>
            <person name="Singh M."/>
            <person name="Singh A."/>
            <person name="Seah K."/>
            <person name="Emmerich C."/>
        </authorList>
    </citation>
    <scope>NUCLEOTIDE SEQUENCE</scope>
    <source>
        <strain evidence="9">DP1</strain>
    </source>
</reference>
<comment type="subcellular location">
    <subcellularLocation>
        <location evidence="1">Endoplasmic reticulum</location>
    </subcellularLocation>
</comment>
<dbReference type="GO" id="GO:0016020">
    <property type="term" value="C:membrane"/>
    <property type="evidence" value="ECO:0007669"/>
    <property type="project" value="TreeGrafter"/>
</dbReference>
<dbReference type="Proteomes" id="UP001295684">
    <property type="component" value="Unassembled WGS sequence"/>
</dbReference>
<keyword evidence="4" id="KW-0256">Endoplasmic reticulum</keyword>
<comment type="caution">
    <text evidence="9">The sequence shown here is derived from an EMBL/GenBank/DDBJ whole genome shotgun (WGS) entry which is preliminary data.</text>
</comment>
<keyword evidence="5" id="KW-0408">Iron</keyword>
<organism evidence="9 10">
    <name type="scientific">Euplotes crassus</name>
    <dbReference type="NCBI Taxonomy" id="5936"/>
    <lineage>
        <taxon>Eukaryota</taxon>
        <taxon>Sar</taxon>
        <taxon>Alveolata</taxon>
        <taxon>Ciliophora</taxon>
        <taxon>Intramacronucleata</taxon>
        <taxon>Spirotrichea</taxon>
        <taxon>Hypotrichia</taxon>
        <taxon>Euplotida</taxon>
        <taxon>Euplotidae</taxon>
        <taxon>Moneuplotes</taxon>
    </lineage>
</organism>
<dbReference type="InterPro" id="IPR001199">
    <property type="entry name" value="Cyt_B5-like_heme/steroid-bd"/>
</dbReference>
<keyword evidence="3" id="KW-0479">Metal-binding</keyword>
<dbReference type="GO" id="GO:0005783">
    <property type="term" value="C:endoplasmic reticulum"/>
    <property type="evidence" value="ECO:0007669"/>
    <property type="project" value="UniProtKB-SubCell"/>
</dbReference>
<evidence type="ECO:0000256" key="1">
    <source>
        <dbReference type="ARBA" id="ARBA00004240"/>
    </source>
</evidence>
<keyword evidence="10" id="KW-1185">Reference proteome</keyword>
<keyword evidence="2" id="KW-0349">Heme</keyword>
<protein>
    <recommendedName>
        <fullName evidence="8">Cytochrome b5 heme-binding domain-containing protein</fullName>
    </recommendedName>
</protein>
<evidence type="ECO:0000256" key="3">
    <source>
        <dbReference type="ARBA" id="ARBA00022723"/>
    </source>
</evidence>
<dbReference type="InterPro" id="IPR050577">
    <property type="entry name" value="MAPR/NEUFC/NENF-like"/>
</dbReference>
<sequence>MVHFLTDNFKILFGCGLLFLSFILYYLYFRKSFAKKRQEGFSIIKARAKSDPFSGFPAPKVVDPKEYVYLTKNELAEYNGKNEKTYIGVKYDIFDVTDNQPMYGPSGSYHFFAGKETTIAMARNSTKTEDIELDFYDVKFTSDEEEALESWYNFFKSKYPLVGKVVRGKET</sequence>
<comment type="similarity">
    <text evidence="6">Belongs to the cytochrome b5 family. MAPR subfamily.</text>
</comment>
<dbReference type="PANTHER" id="PTHR10281:SF72">
    <property type="entry name" value="NEUDESIN"/>
    <property type="match status" value="1"/>
</dbReference>
<evidence type="ECO:0000313" key="9">
    <source>
        <dbReference type="EMBL" id="CAI2382795.1"/>
    </source>
</evidence>
<feature type="domain" description="Cytochrome b5 heme-binding" evidence="8">
    <location>
        <begin position="70"/>
        <end position="166"/>
    </location>
</feature>
<dbReference type="AlphaFoldDB" id="A0AAD1Y2K5"/>
<evidence type="ECO:0000259" key="8">
    <source>
        <dbReference type="SMART" id="SM01117"/>
    </source>
</evidence>
<evidence type="ECO:0000256" key="7">
    <source>
        <dbReference type="SAM" id="Phobius"/>
    </source>
</evidence>
<keyword evidence="7" id="KW-1133">Transmembrane helix</keyword>
<keyword evidence="7" id="KW-0812">Transmembrane</keyword>
<dbReference type="InterPro" id="IPR036400">
    <property type="entry name" value="Cyt_B5-like_heme/steroid_sf"/>
</dbReference>
<keyword evidence="7" id="KW-0472">Membrane</keyword>
<dbReference type="Gene3D" id="3.10.120.10">
    <property type="entry name" value="Cytochrome b5-like heme/steroid binding domain"/>
    <property type="match status" value="1"/>
</dbReference>
<gene>
    <name evidence="9" type="ORF">ECRASSUSDP1_LOCUS24281</name>
</gene>
<dbReference type="SUPFAM" id="SSF55856">
    <property type="entry name" value="Cytochrome b5-like heme/steroid binding domain"/>
    <property type="match status" value="1"/>
</dbReference>
<evidence type="ECO:0000256" key="5">
    <source>
        <dbReference type="ARBA" id="ARBA00023004"/>
    </source>
</evidence>
<dbReference type="PANTHER" id="PTHR10281">
    <property type="entry name" value="MEMBRANE-ASSOCIATED PROGESTERONE RECEPTOR COMPONENT-RELATED"/>
    <property type="match status" value="1"/>
</dbReference>
<feature type="transmembrane region" description="Helical" evidence="7">
    <location>
        <begin position="12"/>
        <end position="29"/>
    </location>
</feature>
<evidence type="ECO:0000313" key="10">
    <source>
        <dbReference type="Proteomes" id="UP001295684"/>
    </source>
</evidence>
<dbReference type="SMART" id="SM01117">
    <property type="entry name" value="Cyt-b5"/>
    <property type="match status" value="1"/>
</dbReference>
<dbReference type="Pfam" id="PF00173">
    <property type="entry name" value="Cyt-b5"/>
    <property type="match status" value="1"/>
</dbReference>
<evidence type="ECO:0000256" key="6">
    <source>
        <dbReference type="ARBA" id="ARBA00038357"/>
    </source>
</evidence>
<dbReference type="EMBL" id="CAMPGE010024991">
    <property type="protein sequence ID" value="CAI2382795.1"/>
    <property type="molecule type" value="Genomic_DNA"/>
</dbReference>
<accession>A0AAD1Y2K5</accession>
<evidence type="ECO:0000256" key="2">
    <source>
        <dbReference type="ARBA" id="ARBA00022617"/>
    </source>
</evidence>
<name>A0AAD1Y2K5_EUPCR</name>
<evidence type="ECO:0000256" key="4">
    <source>
        <dbReference type="ARBA" id="ARBA00022824"/>
    </source>
</evidence>